<dbReference type="RefSeq" id="WP_149886146.1">
    <property type="nucleotide sequence ID" value="NZ_CATYVA010000011.1"/>
</dbReference>
<protein>
    <recommendedName>
        <fullName evidence="4">Tetratricopeptide repeat protein</fullName>
    </recommendedName>
</protein>
<dbReference type="Proteomes" id="UP000322658">
    <property type="component" value="Unassembled WGS sequence"/>
</dbReference>
<feature type="chain" id="PRO_5022889869" description="Tetratricopeptide repeat protein" evidence="1">
    <location>
        <begin position="27"/>
        <end position="735"/>
    </location>
</feature>
<reference evidence="2 3" key="1">
    <citation type="journal article" date="2019" name="Nat. Med.">
        <title>A library of human gut bacterial isolates paired with longitudinal multiomics data enables mechanistic microbiome research.</title>
        <authorList>
            <person name="Poyet M."/>
            <person name="Groussin M."/>
            <person name="Gibbons S.M."/>
            <person name="Avila-Pacheco J."/>
            <person name="Jiang X."/>
            <person name="Kearney S.M."/>
            <person name="Perrotta A.R."/>
            <person name="Berdy B."/>
            <person name="Zhao S."/>
            <person name="Lieberman T.D."/>
            <person name="Swanson P.K."/>
            <person name="Smith M."/>
            <person name="Roesemann S."/>
            <person name="Alexander J.E."/>
            <person name="Rich S.A."/>
            <person name="Livny J."/>
            <person name="Vlamakis H."/>
            <person name="Clish C."/>
            <person name="Bullock K."/>
            <person name="Deik A."/>
            <person name="Scott J."/>
            <person name="Pierce K.A."/>
            <person name="Xavier R.J."/>
            <person name="Alm E.J."/>
        </authorList>
    </citation>
    <scope>NUCLEOTIDE SEQUENCE [LARGE SCALE GENOMIC DNA]</scope>
    <source>
        <strain evidence="2 3">BIOML-A1</strain>
    </source>
</reference>
<evidence type="ECO:0000313" key="2">
    <source>
        <dbReference type="EMBL" id="KAA2373262.1"/>
    </source>
</evidence>
<dbReference type="AlphaFoldDB" id="A0A5B3GIZ7"/>
<evidence type="ECO:0000313" key="3">
    <source>
        <dbReference type="Proteomes" id="UP000322658"/>
    </source>
</evidence>
<keyword evidence="1" id="KW-0732">Signal</keyword>
<dbReference type="EMBL" id="VVXJ01000036">
    <property type="protein sequence ID" value="KAA2373262.1"/>
    <property type="molecule type" value="Genomic_DNA"/>
</dbReference>
<organism evidence="2 3">
    <name type="scientific">Alistipes shahii</name>
    <dbReference type="NCBI Taxonomy" id="328814"/>
    <lineage>
        <taxon>Bacteria</taxon>
        <taxon>Pseudomonadati</taxon>
        <taxon>Bacteroidota</taxon>
        <taxon>Bacteroidia</taxon>
        <taxon>Bacteroidales</taxon>
        <taxon>Rikenellaceae</taxon>
        <taxon>Alistipes</taxon>
    </lineage>
</organism>
<name>A0A5B3GIZ7_9BACT</name>
<evidence type="ECO:0008006" key="4">
    <source>
        <dbReference type="Google" id="ProtNLM"/>
    </source>
</evidence>
<comment type="caution">
    <text evidence="2">The sequence shown here is derived from an EMBL/GenBank/DDBJ whole genome shotgun (WGS) entry which is preliminary data.</text>
</comment>
<sequence>MKSKLYTTFCSMVLLLAAFSVNKAYSGGGTIYKPAEYRTYRVYDYSKSHDLDEYGRWRPKQTKSKITQNCELWQELTSTAIPLDDIYQAVYRYTSKEIERITNLIEQPAQDTLMQNRFVEWIVTHKDRKIAELLSIMKLCEEIRMEQNNPWYYPTDKDQVSVTLSDVARRAMAYNEYRLRDRYAIQAIRALFASSQYDRCINYWNEVQPLLPDGLIKQMIRPYIAGTYYRIGEIERATRLYAECGDIESLLFCAKKQGKPMNEIGLLELLCNCDPNSPQITEILQNRIRAIEDDLHSYKSKSWDEVMRLRDLARKVAQEGKASNRAMWYYTAAYLTDLDGDTQTASNLLSKAEAVQGNDYIKESIMVLRIYLNAKSSIYNAKYEEKLLRQLRWLDNKIKTNIDDRVRKATCEGFDIKYNRSYYYWNDMLRKIVFSVIAPRYIEQGNYTRAIQLANMADNNLLNIVNKQTAVFEVKNRWEEKCVSLSEYRKGTQWDNVLDYRNNLFALIDTVGVNHLIAYTERLQKPQTAFDRFINQRSYTDTDYFNEIIGTQCLREMRYADAIKYFGKVSAAFQYSLNTYKDGFMKWDPFSHGREKLPDNSDYKYNFAREMYSLEQSIKQTVDPNRKALLQIRYIIGLENSINRCWALTQYYKGDMIYWLDYDIDWTKRPAWKRAEARQKRLLSDAFDMITDREVAADAQWILSRHWIVMKEYSATRRADYLRRHCDLLRDYAER</sequence>
<accession>A0A5B3GIZ7</accession>
<evidence type="ECO:0000256" key="1">
    <source>
        <dbReference type="SAM" id="SignalP"/>
    </source>
</evidence>
<feature type="signal peptide" evidence="1">
    <location>
        <begin position="1"/>
        <end position="26"/>
    </location>
</feature>
<gene>
    <name evidence="2" type="ORF">F2Y07_12835</name>
</gene>
<proteinExistence type="predicted"/>